<dbReference type="PANTHER" id="PTHR12801">
    <property type="entry name" value="RNA EXONUCLEASE REXO1 / RECO3 FAMILY MEMBER-RELATED"/>
    <property type="match status" value="1"/>
</dbReference>
<keyword evidence="6" id="KW-0378">Hydrolase</keyword>
<evidence type="ECO:0000256" key="1">
    <source>
        <dbReference type="ARBA" id="ARBA00004123"/>
    </source>
</evidence>
<comment type="subcellular location">
    <subcellularLocation>
        <location evidence="1">Nucleus</location>
    </subcellularLocation>
</comment>
<dbReference type="OrthoDB" id="8191639at2759"/>
<evidence type="ECO:0000256" key="5">
    <source>
        <dbReference type="ARBA" id="ARBA00022722"/>
    </source>
</evidence>
<dbReference type="GO" id="GO:0003676">
    <property type="term" value="F:nucleic acid binding"/>
    <property type="evidence" value="ECO:0007669"/>
    <property type="project" value="InterPro"/>
</dbReference>
<feature type="compositionally biased region" description="Acidic residues" evidence="10">
    <location>
        <begin position="217"/>
        <end position="226"/>
    </location>
</feature>
<evidence type="ECO:0000313" key="12">
    <source>
        <dbReference type="EMBL" id="KAF9465192.1"/>
    </source>
</evidence>
<accession>A0A9P5YAP1</accession>
<reference evidence="12" key="1">
    <citation type="submission" date="2020-11" db="EMBL/GenBank/DDBJ databases">
        <authorList>
            <consortium name="DOE Joint Genome Institute"/>
            <person name="Ahrendt S."/>
            <person name="Riley R."/>
            <person name="Andreopoulos W."/>
            <person name="Labutti K."/>
            <person name="Pangilinan J."/>
            <person name="Ruiz-Duenas F.J."/>
            <person name="Barrasa J.M."/>
            <person name="Sanchez-Garcia M."/>
            <person name="Camarero S."/>
            <person name="Miyauchi S."/>
            <person name="Serrano A."/>
            <person name="Linde D."/>
            <person name="Babiker R."/>
            <person name="Drula E."/>
            <person name="Ayuso-Fernandez I."/>
            <person name="Pacheco R."/>
            <person name="Padilla G."/>
            <person name="Ferreira P."/>
            <person name="Barriuso J."/>
            <person name="Kellner H."/>
            <person name="Castanera R."/>
            <person name="Alfaro M."/>
            <person name="Ramirez L."/>
            <person name="Pisabarro A.G."/>
            <person name="Kuo A."/>
            <person name="Tritt A."/>
            <person name="Lipzen A."/>
            <person name="He G."/>
            <person name="Yan M."/>
            <person name="Ng V."/>
            <person name="Cullen D."/>
            <person name="Martin F."/>
            <person name="Rosso M.-N."/>
            <person name="Henrissat B."/>
            <person name="Hibbett D."/>
            <person name="Martinez A.T."/>
            <person name="Grigoriev I.V."/>
        </authorList>
    </citation>
    <scope>NUCLEOTIDE SEQUENCE</scope>
    <source>
        <strain evidence="12">CBS 247.69</strain>
    </source>
</reference>
<dbReference type="GO" id="GO:0000027">
    <property type="term" value="P:ribosomal large subunit assembly"/>
    <property type="evidence" value="ECO:0007669"/>
    <property type="project" value="TreeGrafter"/>
</dbReference>
<feature type="compositionally biased region" description="Gly residues" evidence="10">
    <location>
        <begin position="227"/>
        <end position="241"/>
    </location>
</feature>
<keyword evidence="4" id="KW-0698">rRNA processing</keyword>
<dbReference type="GO" id="GO:0008408">
    <property type="term" value="F:3'-5' exonuclease activity"/>
    <property type="evidence" value="ECO:0007669"/>
    <property type="project" value="InterPro"/>
</dbReference>
<dbReference type="SUPFAM" id="SSF53098">
    <property type="entry name" value="Ribonuclease H-like"/>
    <property type="match status" value="1"/>
</dbReference>
<dbReference type="Gene3D" id="3.30.420.10">
    <property type="entry name" value="Ribonuclease H-like superfamily/Ribonuclease H"/>
    <property type="match status" value="1"/>
</dbReference>
<evidence type="ECO:0000256" key="4">
    <source>
        <dbReference type="ARBA" id="ARBA00022552"/>
    </source>
</evidence>
<feature type="domain" description="Exonuclease" evidence="11">
    <location>
        <begin position="29"/>
        <end position="190"/>
    </location>
</feature>
<dbReference type="InterPro" id="IPR012337">
    <property type="entry name" value="RNaseH-like_sf"/>
</dbReference>
<organism evidence="12 13">
    <name type="scientific">Collybia nuda</name>
    <dbReference type="NCBI Taxonomy" id="64659"/>
    <lineage>
        <taxon>Eukaryota</taxon>
        <taxon>Fungi</taxon>
        <taxon>Dikarya</taxon>
        <taxon>Basidiomycota</taxon>
        <taxon>Agaricomycotina</taxon>
        <taxon>Agaricomycetes</taxon>
        <taxon>Agaricomycetidae</taxon>
        <taxon>Agaricales</taxon>
        <taxon>Tricholomatineae</taxon>
        <taxon>Clitocybaceae</taxon>
        <taxon>Collybia</taxon>
    </lineage>
</organism>
<comment type="function">
    <text evidence="9">Exoribonuclease involved in ribosome biosynthesis. Involved in the processing of ITS1, the internal transcribed spacer localized between the 18S and 5.8S rRNAs.</text>
</comment>
<dbReference type="GO" id="GO:0005634">
    <property type="term" value="C:nucleus"/>
    <property type="evidence" value="ECO:0007669"/>
    <property type="project" value="UniProtKB-SubCell"/>
</dbReference>
<dbReference type="Proteomes" id="UP000807353">
    <property type="component" value="Unassembled WGS sequence"/>
</dbReference>
<comment type="caution">
    <text evidence="12">The sequence shown here is derived from an EMBL/GenBank/DDBJ whole genome shotgun (WGS) entry which is preliminary data.</text>
</comment>
<evidence type="ECO:0000256" key="6">
    <source>
        <dbReference type="ARBA" id="ARBA00022801"/>
    </source>
</evidence>
<dbReference type="CDD" id="cd06144">
    <property type="entry name" value="REX4_like"/>
    <property type="match status" value="1"/>
</dbReference>
<proteinExistence type="inferred from homology"/>
<evidence type="ECO:0000256" key="3">
    <source>
        <dbReference type="ARBA" id="ARBA00016937"/>
    </source>
</evidence>
<dbReference type="PANTHER" id="PTHR12801:SF45">
    <property type="entry name" value="RNA EXONUCLEASE 4"/>
    <property type="match status" value="1"/>
</dbReference>
<evidence type="ECO:0000259" key="11">
    <source>
        <dbReference type="SMART" id="SM00479"/>
    </source>
</evidence>
<gene>
    <name evidence="12" type="ORF">BDZ94DRAFT_1215099</name>
</gene>
<dbReference type="SMART" id="SM00479">
    <property type="entry name" value="EXOIII"/>
    <property type="match status" value="1"/>
</dbReference>
<dbReference type="InterPro" id="IPR013520">
    <property type="entry name" value="Ribonucl_H"/>
</dbReference>
<comment type="similarity">
    <text evidence="2">Belongs to the REXO4 family.</text>
</comment>
<feature type="region of interest" description="Disordered" evidence="10">
    <location>
        <begin position="191"/>
        <end position="269"/>
    </location>
</feature>
<dbReference type="EMBL" id="MU150249">
    <property type="protein sequence ID" value="KAF9465192.1"/>
    <property type="molecule type" value="Genomic_DNA"/>
</dbReference>
<dbReference type="InterPro" id="IPR047021">
    <property type="entry name" value="REXO1/3/4-like"/>
</dbReference>
<name>A0A9P5YAP1_9AGAR</name>
<evidence type="ECO:0000256" key="8">
    <source>
        <dbReference type="ARBA" id="ARBA00023242"/>
    </source>
</evidence>
<dbReference type="AlphaFoldDB" id="A0A9P5YAP1"/>
<keyword evidence="13" id="KW-1185">Reference proteome</keyword>
<dbReference type="InterPro" id="IPR036397">
    <property type="entry name" value="RNaseH_sf"/>
</dbReference>
<keyword evidence="5" id="KW-0540">Nuclease</keyword>
<keyword evidence="7" id="KW-0269">Exonuclease</keyword>
<dbReference type="InterPro" id="IPR037431">
    <property type="entry name" value="REX4_DEDDh_dom"/>
</dbReference>
<evidence type="ECO:0000256" key="7">
    <source>
        <dbReference type="ARBA" id="ARBA00022839"/>
    </source>
</evidence>
<sequence>MKNGESLSALRKMIFGQMEYTDAQQLPGKYLSLDCEMVGVGIDGTESSLARVSLVNFYGAIQLDEFVRQRERVVDYRTQFSGIRASDMIKAKPFEEIQKQVADLVKDRILVGHAVYNDLKALLLSHPRPQTRDTQYYAGKFKVSRSKYVALRNLVKQELNVTIQSGEHSSVTDARATMAVYRLHRKEWENGTKQLAKTADTGKKRKRGEKKDHEGAEADEAGDGDGGDVMGGKNPPGGGRKGVSSGLTTIVRRGTAIEAGEPKEKKKWWKELAGNTSQLSKGSLRL</sequence>
<evidence type="ECO:0000256" key="2">
    <source>
        <dbReference type="ARBA" id="ARBA00010489"/>
    </source>
</evidence>
<evidence type="ECO:0000313" key="13">
    <source>
        <dbReference type="Proteomes" id="UP000807353"/>
    </source>
</evidence>
<dbReference type="FunFam" id="3.30.420.10:FF:000007">
    <property type="entry name" value="Interferon-stimulated exonuclease gene 20"/>
    <property type="match status" value="1"/>
</dbReference>
<dbReference type="GO" id="GO:0006364">
    <property type="term" value="P:rRNA processing"/>
    <property type="evidence" value="ECO:0007669"/>
    <property type="project" value="UniProtKB-KW"/>
</dbReference>
<protein>
    <recommendedName>
        <fullName evidence="3">RNA exonuclease 4</fullName>
    </recommendedName>
</protein>
<evidence type="ECO:0000256" key="9">
    <source>
        <dbReference type="ARBA" id="ARBA00025599"/>
    </source>
</evidence>
<evidence type="ECO:0000256" key="10">
    <source>
        <dbReference type="SAM" id="MobiDB-lite"/>
    </source>
</evidence>
<keyword evidence="8" id="KW-0539">Nucleus</keyword>
<dbReference type="Pfam" id="PF00929">
    <property type="entry name" value="RNase_T"/>
    <property type="match status" value="1"/>
</dbReference>